<dbReference type="CDD" id="cd00207">
    <property type="entry name" value="fer2"/>
    <property type="match status" value="1"/>
</dbReference>
<evidence type="ECO:0000313" key="12">
    <source>
        <dbReference type="EMBL" id="MDE1464527.1"/>
    </source>
</evidence>
<evidence type="ECO:0000259" key="10">
    <source>
        <dbReference type="PROSITE" id="PS51340"/>
    </source>
</evidence>
<dbReference type="SUPFAM" id="SSF63380">
    <property type="entry name" value="Riboflavin synthase domain-like"/>
    <property type="match status" value="1"/>
</dbReference>
<comment type="caution">
    <text evidence="12">The sequence shown here is derived from an EMBL/GenBank/DDBJ whole genome shotgun (WGS) entry which is preliminary data.</text>
</comment>
<dbReference type="PROSITE" id="PS51384">
    <property type="entry name" value="FAD_FR"/>
    <property type="match status" value="1"/>
</dbReference>
<evidence type="ECO:0000256" key="7">
    <source>
        <dbReference type="ARBA" id="ARBA00023004"/>
    </source>
</evidence>
<organism evidence="12 13">
    <name type="scientific">Spartinivicinus poritis</name>
    <dbReference type="NCBI Taxonomy" id="2994640"/>
    <lineage>
        <taxon>Bacteria</taxon>
        <taxon>Pseudomonadati</taxon>
        <taxon>Pseudomonadota</taxon>
        <taxon>Gammaproteobacteria</taxon>
        <taxon>Oceanospirillales</taxon>
        <taxon>Zooshikellaceae</taxon>
        <taxon>Spartinivicinus</taxon>
    </lineage>
</organism>
<dbReference type="Pfam" id="PF03473">
    <property type="entry name" value="MOSC"/>
    <property type="match status" value="1"/>
</dbReference>
<dbReference type="InterPro" id="IPR011037">
    <property type="entry name" value="Pyrv_Knase-like_insert_dom_sf"/>
</dbReference>
<dbReference type="InterPro" id="IPR017927">
    <property type="entry name" value="FAD-bd_FR_type"/>
</dbReference>
<evidence type="ECO:0000256" key="6">
    <source>
        <dbReference type="ARBA" id="ARBA00023002"/>
    </source>
</evidence>
<sequence length="553" mass="61587">MDDKNKLPKIILEEVRTGTPSLLGHSGIKSAIDKKTTDHTIRITSLGIEGDVQVDLAYHGGPDRAILHYNRDHYVHWKQDLPNSADYFVAGGFGENFVTSGLSEREICIGDKVAVGSAILEVSQFRQPCFKLNHRFHNKGMSRRTQATGRTGWFYRVLQEGEIKAGDTLEIIERPLPEWSISRLQHYVYDGADDLNMAKTLSTLPYLGSEIRSVFEKRVTTKSVEDWNHRLSNGALAKIGTTWSELTITDAEFLTPVVRRLRFERADGGPVPDFTAGAHIDIKPDNSLTRSYSLIHLPDGKGYEIAVKREPESRGGSAWVHDTTNVGDQLMVAMPTNFFPLSDDAKHNILIAGGIGVTPLLCMIEQLEESSAEWELHYCARFKDNAPYSDLLKENYPGRVHIYLSDEDPDARLDIKALLEEVREGTHIYCCGPKGLMDAVQMFSAHWPSGTAHFEAFTAGSAFDNQDNNSFEVIIESSGEQIKVSSEATLLEALRDAGLTVESNCESGTCGTCRINYENGDIEHRDMVLTPDERENTMMCCVSRAKGNVTLKL</sequence>
<dbReference type="RefSeq" id="WP_274690853.1">
    <property type="nucleotide sequence ID" value="NZ_JAPMOU010000036.1"/>
</dbReference>
<evidence type="ECO:0000256" key="5">
    <source>
        <dbReference type="ARBA" id="ARBA00022723"/>
    </source>
</evidence>
<dbReference type="Gene3D" id="2.40.30.10">
    <property type="entry name" value="Translation factors"/>
    <property type="match status" value="1"/>
</dbReference>
<dbReference type="EMBL" id="JAPMOU010000036">
    <property type="protein sequence ID" value="MDE1464527.1"/>
    <property type="molecule type" value="Genomic_DNA"/>
</dbReference>
<feature type="domain" description="2Fe-2S ferredoxin-type" evidence="9">
    <location>
        <begin position="469"/>
        <end position="553"/>
    </location>
</feature>
<dbReference type="PROSITE" id="PS51085">
    <property type="entry name" value="2FE2S_FER_2"/>
    <property type="match status" value="1"/>
</dbReference>
<evidence type="ECO:0000256" key="4">
    <source>
        <dbReference type="ARBA" id="ARBA00022714"/>
    </source>
</evidence>
<dbReference type="CDD" id="cd06185">
    <property type="entry name" value="PDR_like"/>
    <property type="match status" value="1"/>
</dbReference>
<feature type="domain" description="FAD-binding FR-type" evidence="11">
    <location>
        <begin position="241"/>
        <end position="342"/>
    </location>
</feature>
<proteinExistence type="predicted"/>
<dbReference type="SUPFAM" id="SSF54292">
    <property type="entry name" value="2Fe-2S ferredoxin-like"/>
    <property type="match status" value="1"/>
</dbReference>
<keyword evidence="2" id="KW-0285">Flavoprotein</keyword>
<dbReference type="InterPro" id="IPR005302">
    <property type="entry name" value="MoCF_Sase_C"/>
</dbReference>
<dbReference type="PROSITE" id="PS00197">
    <property type="entry name" value="2FE2S_FER_1"/>
    <property type="match status" value="1"/>
</dbReference>
<dbReference type="Proteomes" id="UP001528823">
    <property type="component" value="Unassembled WGS sequence"/>
</dbReference>
<feature type="domain" description="MOSC" evidence="10">
    <location>
        <begin position="35"/>
        <end position="172"/>
    </location>
</feature>
<dbReference type="InterPro" id="IPR017938">
    <property type="entry name" value="Riboflavin_synthase-like_b-brl"/>
</dbReference>
<evidence type="ECO:0000259" key="9">
    <source>
        <dbReference type="PROSITE" id="PS51085"/>
    </source>
</evidence>
<evidence type="ECO:0000313" key="13">
    <source>
        <dbReference type="Proteomes" id="UP001528823"/>
    </source>
</evidence>
<keyword evidence="8" id="KW-0411">Iron-sulfur</keyword>
<name>A0ABT5UDT0_9GAMM</name>
<dbReference type="InterPro" id="IPR054582">
    <property type="entry name" value="DmmA-like_N"/>
</dbReference>
<evidence type="ECO:0000256" key="1">
    <source>
        <dbReference type="ARBA" id="ARBA00001917"/>
    </source>
</evidence>
<dbReference type="Gene3D" id="3.40.50.80">
    <property type="entry name" value="Nucleotide-binding domain of ferredoxin-NADP reductase (FNR) module"/>
    <property type="match status" value="1"/>
</dbReference>
<dbReference type="InterPro" id="IPR039261">
    <property type="entry name" value="FNR_nucleotide-bd"/>
</dbReference>
<dbReference type="InterPro" id="IPR006058">
    <property type="entry name" value="2Fe2S_fd_BS"/>
</dbReference>
<keyword evidence="7" id="KW-0408">Iron</keyword>
<dbReference type="Pfam" id="PF00111">
    <property type="entry name" value="Fer2"/>
    <property type="match status" value="1"/>
</dbReference>
<dbReference type="PANTHER" id="PTHR30212">
    <property type="entry name" value="PROTEIN YIIM"/>
    <property type="match status" value="1"/>
</dbReference>
<keyword evidence="4" id="KW-0001">2Fe-2S</keyword>
<dbReference type="Gene3D" id="2.40.33.20">
    <property type="entry name" value="PK beta-barrel domain-like"/>
    <property type="match status" value="1"/>
</dbReference>
<keyword evidence="6" id="KW-0560">Oxidoreductase</keyword>
<keyword evidence="3" id="KW-0288">FMN</keyword>
<reference evidence="12 13" key="1">
    <citation type="submission" date="2022-11" db="EMBL/GenBank/DDBJ databases">
        <title>Spartinivicinus poritis sp. nov., isolated from scleractinian coral Porites lutea.</title>
        <authorList>
            <person name="Zhang G."/>
            <person name="Cai L."/>
            <person name="Wei Q."/>
        </authorList>
    </citation>
    <scope>NUCLEOTIDE SEQUENCE [LARGE SCALE GENOMIC DNA]</scope>
    <source>
        <strain evidence="12 13">A2-2</strain>
    </source>
</reference>
<dbReference type="SUPFAM" id="SSF50800">
    <property type="entry name" value="PK beta-barrel domain-like"/>
    <property type="match status" value="1"/>
</dbReference>
<evidence type="ECO:0000256" key="8">
    <source>
        <dbReference type="ARBA" id="ARBA00023014"/>
    </source>
</evidence>
<dbReference type="PROSITE" id="PS51340">
    <property type="entry name" value="MOSC"/>
    <property type="match status" value="1"/>
</dbReference>
<dbReference type="SUPFAM" id="SSF52343">
    <property type="entry name" value="Ferredoxin reductase-like, C-terminal NADP-linked domain"/>
    <property type="match status" value="1"/>
</dbReference>
<evidence type="ECO:0000256" key="3">
    <source>
        <dbReference type="ARBA" id="ARBA00022643"/>
    </source>
</evidence>
<dbReference type="Pfam" id="PF22290">
    <property type="entry name" value="DmmA-like_N"/>
    <property type="match status" value="1"/>
</dbReference>
<gene>
    <name evidence="12" type="ORF">ORQ98_21420</name>
</gene>
<dbReference type="PANTHER" id="PTHR30212:SF2">
    <property type="entry name" value="PROTEIN YIIM"/>
    <property type="match status" value="1"/>
</dbReference>
<protein>
    <submittedName>
        <fullName evidence="12">MOSC domain-containing protein</fullName>
    </submittedName>
</protein>
<evidence type="ECO:0000259" key="11">
    <source>
        <dbReference type="PROSITE" id="PS51384"/>
    </source>
</evidence>
<comment type="cofactor">
    <cofactor evidence="1">
        <name>FMN</name>
        <dbReference type="ChEBI" id="CHEBI:58210"/>
    </cofactor>
</comment>
<dbReference type="InterPro" id="IPR012675">
    <property type="entry name" value="Beta-grasp_dom_sf"/>
</dbReference>
<dbReference type="InterPro" id="IPR001041">
    <property type="entry name" value="2Fe-2S_ferredoxin-type"/>
</dbReference>
<dbReference type="InterPro" id="IPR036010">
    <property type="entry name" value="2Fe-2S_ferredoxin-like_sf"/>
</dbReference>
<dbReference type="PRINTS" id="PR00409">
    <property type="entry name" value="PHDIOXRDTASE"/>
</dbReference>
<accession>A0ABT5UDT0</accession>
<evidence type="ECO:0000256" key="2">
    <source>
        <dbReference type="ARBA" id="ARBA00022630"/>
    </source>
</evidence>
<dbReference type="Gene3D" id="3.10.20.30">
    <property type="match status" value="1"/>
</dbReference>
<keyword evidence="13" id="KW-1185">Reference proteome</keyword>
<dbReference type="InterPro" id="IPR052353">
    <property type="entry name" value="Benzoxazolinone_Detox_Enz"/>
</dbReference>
<keyword evidence="5" id="KW-0479">Metal-binding</keyword>